<gene>
    <name evidence="2" type="ORF">SAMN04488115_107154</name>
</gene>
<protein>
    <submittedName>
        <fullName evidence="2">Uncharacterized protein</fullName>
    </submittedName>
</protein>
<organism evidence="2 3">
    <name type="scientific">Bosea lathyri</name>
    <dbReference type="NCBI Taxonomy" id="1036778"/>
    <lineage>
        <taxon>Bacteria</taxon>
        <taxon>Pseudomonadati</taxon>
        <taxon>Pseudomonadota</taxon>
        <taxon>Alphaproteobacteria</taxon>
        <taxon>Hyphomicrobiales</taxon>
        <taxon>Boseaceae</taxon>
        <taxon>Bosea</taxon>
    </lineage>
</organism>
<evidence type="ECO:0000256" key="1">
    <source>
        <dbReference type="SAM" id="MobiDB-lite"/>
    </source>
</evidence>
<name>A0A1H6BE38_9HYPH</name>
<sequence length="58" mass="6372">MSRAAARREATLDPGLARLIEALAREAARRDHAAAMGQGREETDARSDLRPVFNRPAE</sequence>
<keyword evidence="3" id="KW-1185">Reference proteome</keyword>
<dbReference type="RefSeq" id="WP_160115803.1">
    <property type="nucleotide sequence ID" value="NZ_FNUY01000007.1"/>
</dbReference>
<dbReference type="Proteomes" id="UP000236743">
    <property type="component" value="Unassembled WGS sequence"/>
</dbReference>
<feature type="region of interest" description="Disordered" evidence="1">
    <location>
        <begin position="30"/>
        <end position="58"/>
    </location>
</feature>
<evidence type="ECO:0000313" key="2">
    <source>
        <dbReference type="EMBL" id="SEG58814.1"/>
    </source>
</evidence>
<evidence type="ECO:0000313" key="3">
    <source>
        <dbReference type="Proteomes" id="UP000236743"/>
    </source>
</evidence>
<feature type="compositionally biased region" description="Basic and acidic residues" evidence="1">
    <location>
        <begin position="30"/>
        <end position="49"/>
    </location>
</feature>
<dbReference type="AlphaFoldDB" id="A0A1H6BE38"/>
<reference evidence="2 3" key="1">
    <citation type="submission" date="2016-10" db="EMBL/GenBank/DDBJ databases">
        <authorList>
            <person name="de Groot N.N."/>
        </authorList>
    </citation>
    <scope>NUCLEOTIDE SEQUENCE [LARGE SCALE GENOMIC DNA]</scope>
    <source>
        <strain evidence="2 3">DSM 26656</strain>
    </source>
</reference>
<accession>A0A1H6BE38</accession>
<proteinExistence type="predicted"/>
<dbReference type="EMBL" id="FNUY01000007">
    <property type="protein sequence ID" value="SEG58814.1"/>
    <property type="molecule type" value="Genomic_DNA"/>
</dbReference>